<dbReference type="PANTHER" id="PTHR33395:SF22">
    <property type="entry name" value="REVERSE TRANSCRIPTASE DOMAIN-CONTAINING PROTEIN"/>
    <property type="match status" value="1"/>
</dbReference>
<protein>
    <submittedName>
        <fullName evidence="1">Uncharacterized protein</fullName>
    </submittedName>
</protein>
<gene>
    <name evidence="1" type="ORF">QYF61_015102</name>
</gene>
<dbReference type="GO" id="GO:0061343">
    <property type="term" value="P:cell adhesion involved in heart morphogenesis"/>
    <property type="evidence" value="ECO:0007669"/>
    <property type="project" value="TreeGrafter"/>
</dbReference>
<dbReference type="GO" id="GO:0007508">
    <property type="term" value="P:larval heart development"/>
    <property type="evidence" value="ECO:0007669"/>
    <property type="project" value="TreeGrafter"/>
</dbReference>
<evidence type="ECO:0000313" key="1">
    <source>
        <dbReference type="EMBL" id="KAK4827148.1"/>
    </source>
</evidence>
<comment type="caution">
    <text evidence="1">The sequence shown here is derived from an EMBL/GenBank/DDBJ whole genome shotgun (WGS) entry which is preliminary data.</text>
</comment>
<proteinExistence type="predicted"/>
<name>A0AAN7SGA9_MYCAM</name>
<dbReference type="PANTHER" id="PTHR33395">
    <property type="entry name" value="TRANSCRIPTASE, PUTATIVE-RELATED-RELATED"/>
    <property type="match status" value="1"/>
</dbReference>
<dbReference type="Proteomes" id="UP001333110">
    <property type="component" value="Unassembled WGS sequence"/>
</dbReference>
<dbReference type="AlphaFoldDB" id="A0AAN7SGA9"/>
<evidence type="ECO:0000313" key="2">
    <source>
        <dbReference type="Proteomes" id="UP001333110"/>
    </source>
</evidence>
<sequence length="176" mass="19973">MKPTFCPLTPGCASGPRKADSREGKPSCTARVPISTGLCWLLSLPSRARLSGKASCEREPKPTARRVPRWTIRDRVRKAKADLELSLARDVKDNKKGFYKFINSKRKTKENMGPLLNVARELVTNGTEKAEILDAFFASVFTRKNILQESQAPETRRKVWDKEDLPWWRRNSLGST</sequence>
<keyword evidence="2" id="KW-1185">Reference proteome</keyword>
<dbReference type="GO" id="GO:0031012">
    <property type="term" value="C:extracellular matrix"/>
    <property type="evidence" value="ECO:0007669"/>
    <property type="project" value="TreeGrafter"/>
</dbReference>
<reference evidence="1 2" key="1">
    <citation type="journal article" date="2023" name="J. Hered.">
        <title>Chromosome-level genome of the wood stork (Mycteria americana) provides insight into avian chromosome evolution.</title>
        <authorList>
            <person name="Flamio R. Jr."/>
            <person name="Ramstad K.M."/>
        </authorList>
    </citation>
    <scope>NUCLEOTIDE SEQUENCE [LARGE SCALE GENOMIC DNA]</scope>
    <source>
        <strain evidence="1">JAX WOST 10</strain>
    </source>
</reference>
<accession>A0AAN7SGA9</accession>
<organism evidence="1 2">
    <name type="scientific">Mycteria americana</name>
    <name type="common">Wood stork</name>
    <dbReference type="NCBI Taxonomy" id="33587"/>
    <lineage>
        <taxon>Eukaryota</taxon>
        <taxon>Metazoa</taxon>
        <taxon>Chordata</taxon>
        <taxon>Craniata</taxon>
        <taxon>Vertebrata</taxon>
        <taxon>Euteleostomi</taxon>
        <taxon>Archelosauria</taxon>
        <taxon>Archosauria</taxon>
        <taxon>Dinosauria</taxon>
        <taxon>Saurischia</taxon>
        <taxon>Theropoda</taxon>
        <taxon>Coelurosauria</taxon>
        <taxon>Aves</taxon>
        <taxon>Neognathae</taxon>
        <taxon>Neoaves</taxon>
        <taxon>Aequornithes</taxon>
        <taxon>Ciconiiformes</taxon>
        <taxon>Ciconiidae</taxon>
        <taxon>Mycteria</taxon>
    </lineage>
</organism>
<dbReference type="EMBL" id="JAUNZN010000002">
    <property type="protein sequence ID" value="KAK4827148.1"/>
    <property type="molecule type" value="Genomic_DNA"/>
</dbReference>